<evidence type="ECO:0000313" key="1">
    <source>
        <dbReference type="EMBL" id="EJB30531.1"/>
    </source>
</evidence>
<sequence length="62" mass="7390">MGDFKGGDYFKIPNYPLKVTTPLKFYKNIIKKLKNKLFSKKLKNFSDQHLMRIEPFLIIKIV</sequence>
<proteinExistence type="predicted"/>
<dbReference type="AlphaFoldDB" id="I9Q7I3"/>
<name>I9Q7I3_HELPX</name>
<dbReference type="PATRIC" id="fig|992026.3.peg.688"/>
<dbReference type="Proteomes" id="UP000003402">
    <property type="component" value="Unassembled WGS sequence"/>
</dbReference>
<reference evidence="1 2" key="1">
    <citation type="journal article" date="2013" name="Pathog. Dis.">
        <title>Genome sequences of 65 Helicobacter pylori strains isolated from asymptomatic individuals and patients with gastric cancer, peptic ulcer disease, or gastritis.</title>
        <authorList>
            <person name="Blanchard T.G."/>
            <person name="Czinn S.J."/>
            <person name="Correa P."/>
            <person name="Nakazawa T."/>
            <person name="Keelan M."/>
            <person name="Morningstar L."/>
            <person name="Santana-Cruz I."/>
            <person name="Maroo A."/>
            <person name="McCracken C."/>
            <person name="Shefchek K."/>
            <person name="Daugherty S."/>
            <person name="Song Y."/>
            <person name="Fraser C.M."/>
            <person name="Fricke W.F."/>
        </authorList>
    </citation>
    <scope>NUCLEOTIDE SEQUENCE [LARGE SCALE GENOMIC DNA]</scope>
    <source>
        <strain evidence="1 2">NQ4099</strain>
    </source>
</reference>
<gene>
    <name evidence="1" type="ORF">HPNQ4099_0704</name>
</gene>
<comment type="caution">
    <text evidence="1">The sequence shown here is derived from an EMBL/GenBank/DDBJ whole genome shotgun (WGS) entry which is preliminary data.</text>
</comment>
<protein>
    <submittedName>
        <fullName evidence="1">Uncharacterized protein</fullName>
    </submittedName>
</protein>
<dbReference type="EMBL" id="AKNU01000002">
    <property type="protein sequence ID" value="EJB30531.1"/>
    <property type="molecule type" value="Genomic_DNA"/>
</dbReference>
<evidence type="ECO:0000313" key="2">
    <source>
        <dbReference type="Proteomes" id="UP000003402"/>
    </source>
</evidence>
<accession>I9Q7I3</accession>
<organism evidence="1 2">
    <name type="scientific">Helicobacter pylori NQ4099</name>
    <dbReference type="NCBI Taxonomy" id="992026"/>
    <lineage>
        <taxon>Bacteria</taxon>
        <taxon>Pseudomonadati</taxon>
        <taxon>Campylobacterota</taxon>
        <taxon>Epsilonproteobacteria</taxon>
        <taxon>Campylobacterales</taxon>
        <taxon>Helicobacteraceae</taxon>
        <taxon>Helicobacter</taxon>
    </lineage>
</organism>